<organism evidence="4 5">
    <name type="scientific">Candidatus Segetimicrobium genomatis</name>
    <dbReference type="NCBI Taxonomy" id="2569760"/>
    <lineage>
        <taxon>Bacteria</taxon>
        <taxon>Bacillati</taxon>
        <taxon>Candidatus Sysuimicrobiota</taxon>
        <taxon>Candidatus Sysuimicrobiia</taxon>
        <taxon>Candidatus Sysuimicrobiales</taxon>
        <taxon>Candidatus Segetimicrobiaceae</taxon>
        <taxon>Candidatus Segetimicrobium</taxon>
    </lineage>
</organism>
<dbReference type="AlphaFoldDB" id="A0A537J1S2"/>
<dbReference type="InterPro" id="IPR000160">
    <property type="entry name" value="GGDEF_dom"/>
</dbReference>
<comment type="caution">
    <text evidence="4">The sequence shown here is derived from an EMBL/GenBank/DDBJ whole genome shotgun (WGS) entry which is preliminary data.</text>
</comment>
<evidence type="ECO:0000313" key="5">
    <source>
        <dbReference type="Proteomes" id="UP000320048"/>
    </source>
</evidence>
<keyword evidence="2" id="KW-1133">Transmembrane helix</keyword>
<feature type="transmembrane region" description="Helical" evidence="2">
    <location>
        <begin position="14"/>
        <end position="35"/>
    </location>
</feature>
<evidence type="ECO:0000313" key="4">
    <source>
        <dbReference type="EMBL" id="TMI77490.1"/>
    </source>
</evidence>
<dbReference type="Gene3D" id="3.30.70.270">
    <property type="match status" value="1"/>
</dbReference>
<evidence type="ECO:0000256" key="2">
    <source>
        <dbReference type="SAM" id="Phobius"/>
    </source>
</evidence>
<dbReference type="SMART" id="SM00267">
    <property type="entry name" value="GGDEF"/>
    <property type="match status" value="1"/>
</dbReference>
<dbReference type="InterPro" id="IPR029787">
    <property type="entry name" value="Nucleotide_cyclase"/>
</dbReference>
<accession>A0A537J1S2</accession>
<feature type="transmembrane region" description="Helical" evidence="2">
    <location>
        <begin position="41"/>
        <end position="59"/>
    </location>
</feature>
<evidence type="ECO:0000259" key="3">
    <source>
        <dbReference type="PROSITE" id="PS50887"/>
    </source>
</evidence>
<evidence type="ECO:0000256" key="1">
    <source>
        <dbReference type="SAM" id="Coils"/>
    </source>
</evidence>
<gene>
    <name evidence="4" type="ORF">E6H04_14125</name>
</gene>
<feature type="coiled-coil region" evidence="1">
    <location>
        <begin position="175"/>
        <end position="202"/>
    </location>
</feature>
<feature type="transmembrane region" description="Helical" evidence="2">
    <location>
        <begin position="71"/>
        <end position="90"/>
    </location>
</feature>
<feature type="domain" description="GGDEF" evidence="3">
    <location>
        <begin position="380"/>
        <end position="512"/>
    </location>
</feature>
<feature type="transmembrane region" description="Helical" evidence="2">
    <location>
        <begin position="110"/>
        <end position="130"/>
    </location>
</feature>
<dbReference type="Proteomes" id="UP000320048">
    <property type="component" value="Unassembled WGS sequence"/>
</dbReference>
<sequence length="512" mass="56409">MMWLHMRARTGEEWISLVRVLLLLALIPALWFGIIRVTTPAVNGIIMLFGGYVILLAVGPRWVRFLRRADLAIAFDILVVTLVVIISGNLNSPFLYLYYLTILEAAARLNLRQAIAAALAMAGLVVLLYTRGEPSQLEAAGFRLGAIIAGGFFLALFLSMLVQEYRVTQDRILFAETLDKRLKEATRQLEDQLQELRFYNELASRLSGELRVQGVLEILLEVFLPTIGLSKGVAFTLGEDEAPHFAAARGFDWAEGDQEMGTISFPVLSAGTAGGEVLFHRPPQGDDGPEPVTVCVPLIRAGSLRAWLVGLGDIPESFPESATRRVRGIATQGVSALEAARLHEEVQHMLSSNPARSLYPWNGLQKLVAEEIRRSTELMLVFSLAEIQLEDYGSTSWIEDQDRDLALRRVVKLLQASLRRVDVASHDGAGRFVLLLARLPKIQAAEFLKRLTQRLEEDSVAARLLEVPHLTVSAGLVTFPEDGSTDSALLDKLRDLAALGSSTPDHVHLPNA</sequence>
<dbReference type="SUPFAM" id="SSF55781">
    <property type="entry name" value="GAF domain-like"/>
    <property type="match status" value="1"/>
</dbReference>
<dbReference type="PROSITE" id="PS50887">
    <property type="entry name" value="GGDEF"/>
    <property type="match status" value="1"/>
</dbReference>
<protein>
    <submittedName>
        <fullName evidence="4">GGDEF domain-containing protein</fullName>
    </submittedName>
</protein>
<dbReference type="Pfam" id="PF00990">
    <property type="entry name" value="GGDEF"/>
    <property type="match status" value="1"/>
</dbReference>
<keyword evidence="2" id="KW-0812">Transmembrane</keyword>
<proteinExistence type="predicted"/>
<dbReference type="EMBL" id="VBAO01000461">
    <property type="protein sequence ID" value="TMI77490.1"/>
    <property type="molecule type" value="Genomic_DNA"/>
</dbReference>
<feature type="transmembrane region" description="Helical" evidence="2">
    <location>
        <begin position="142"/>
        <end position="162"/>
    </location>
</feature>
<name>A0A537J1S2_9BACT</name>
<keyword evidence="1" id="KW-0175">Coiled coil</keyword>
<dbReference type="SUPFAM" id="SSF55073">
    <property type="entry name" value="Nucleotide cyclase"/>
    <property type="match status" value="1"/>
</dbReference>
<dbReference type="InterPro" id="IPR043128">
    <property type="entry name" value="Rev_trsase/Diguanyl_cyclase"/>
</dbReference>
<reference evidence="4 5" key="1">
    <citation type="journal article" date="2019" name="Nat. Microbiol.">
        <title>Mediterranean grassland soil C-N compound turnover is dependent on rainfall and depth, and is mediated by genomically divergent microorganisms.</title>
        <authorList>
            <person name="Diamond S."/>
            <person name="Andeer P.F."/>
            <person name="Li Z."/>
            <person name="Crits-Christoph A."/>
            <person name="Burstein D."/>
            <person name="Anantharaman K."/>
            <person name="Lane K.R."/>
            <person name="Thomas B.C."/>
            <person name="Pan C."/>
            <person name="Northen T.R."/>
            <person name="Banfield J.F."/>
        </authorList>
    </citation>
    <scope>NUCLEOTIDE SEQUENCE [LARGE SCALE GENOMIC DNA]</scope>
    <source>
        <strain evidence="4">NP_7</strain>
    </source>
</reference>
<keyword evidence="2" id="KW-0472">Membrane</keyword>